<dbReference type="SUPFAM" id="SSF53474">
    <property type="entry name" value="alpha/beta-Hydrolases"/>
    <property type="match status" value="1"/>
</dbReference>
<dbReference type="Gene3D" id="3.40.50.1820">
    <property type="entry name" value="alpha/beta hydrolase"/>
    <property type="match status" value="1"/>
</dbReference>
<dbReference type="STRING" id="1095629.A0A0C9XZX9"/>
<reference evidence="4" key="2">
    <citation type="submission" date="2015-01" db="EMBL/GenBank/DDBJ databases">
        <title>Evolutionary Origins and Diversification of the Mycorrhizal Mutualists.</title>
        <authorList>
            <consortium name="DOE Joint Genome Institute"/>
            <consortium name="Mycorrhizal Genomics Consortium"/>
            <person name="Kohler A."/>
            <person name="Kuo A."/>
            <person name="Nagy L.G."/>
            <person name="Floudas D."/>
            <person name="Copeland A."/>
            <person name="Barry K.W."/>
            <person name="Cichocki N."/>
            <person name="Veneault-Fourrey C."/>
            <person name="LaButti K."/>
            <person name="Lindquist E.A."/>
            <person name="Lipzen A."/>
            <person name="Lundell T."/>
            <person name="Morin E."/>
            <person name="Murat C."/>
            <person name="Riley R."/>
            <person name="Ohm R."/>
            <person name="Sun H."/>
            <person name="Tunlid A."/>
            <person name="Henrissat B."/>
            <person name="Grigoriev I.V."/>
            <person name="Hibbett D.S."/>
            <person name="Martin F."/>
        </authorList>
    </citation>
    <scope>NUCLEOTIDE SEQUENCE [LARGE SCALE GENOMIC DNA]</scope>
    <source>
        <strain evidence="4">LaAM-08-1</strain>
    </source>
</reference>
<dbReference type="EMBL" id="KN838581">
    <property type="protein sequence ID" value="KIK03302.1"/>
    <property type="molecule type" value="Genomic_DNA"/>
</dbReference>
<dbReference type="GO" id="GO:0047372">
    <property type="term" value="F:monoacylglycerol lipase activity"/>
    <property type="evidence" value="ECO:0007669"/>
    <property type="project" value="TreeGrafter"/>
</dbReference>
<dbReference type="HOGENOM" id="CLU_029375_3_2_1"/>
<evidence type="ECO:0000313" key="3">
    <source>
        <dbReference type="EMBL" id="KIK03302.1"/>
    </source>
</evidence>
<dbReference type="PANTHER" id="PTHR12277">
    <property type="entry name" value="ALPHA/BETA HYDROLASE DOMAIN-CONTAINING PROTEIN"/>
    <property type="match status" value="1"/>
</dbReference>
<feature type="transmembrane region" description="Helical" evidence="1">
    <location>
        <begin position="12"/>
        <end position="32"/>
    </location>
</feature>
<evidence type="ECO:0000256" key="1">
    <source>
        <dbReference type="SAM" id="Phobius"/>
    </source>
</evidence>
<dbReference type="AlphaFoldDB" id="A0A0C9XZX9"/>
<dbReference type="Pfam" id="PF12697">
    <property type="entry name" value="Abhydrolase_6"/>
    <property type="match status" value="1"/>
</dbReference>
<keyword evidence="4" id="KW-1185">Reference proteome</keyword>
<feature type="non-terminal residue" evidence="3">
    <location>
        <position position="383"/>
    </location>
</feature>
<name>A0A0C9XZX9_9AGAR</name>
<sequence length="383" mass="42392">MTQTFLVRARFYLVVFGGLYLLLILFLAVPFFQSHALYLNSIRLPLFANFNTPEKYGLAPNKTLNFKIRTSDNETIGAWFILSDSYYRSLPTVPPDVAVHVTKAIKKRPTILFFHGNAATRAFNARILHYQALSSRLAANVLAIDYRGFADSTGSPSEQGLTRDARAAWDWLVYNGAEPEDILIIGHSLGTGVSMQLGAELSLDKIQCRGIVLLSPFSSIREVLNTYHMFGIVPLIKPLATIPGAIHLVEAALIHKFDSIRAVPNITSSVLIGHAENDWEIPDSHSDVLFEAFLDTHLPPVSPPDHATVMTTDRWNTFTAQQAARQNKRDKLVTSTVMANFGRVDAFEADGRKLVLVKTLSGGHDYLGVQEGIQDVIGRTFGL</sequence>
<keyword evidence="1" id="KW-0472">Membrane</keyword>
<gene>
    <name evidence="3" type="ORF">K443DRAFT_676783</name>
</gene>
<dbReference type="GO" id="GO:0004622">
    <property type="term" value="F:phosphatidylcholine lysophospholipase activity"/>
    <property type="evidence" value="ECO:0007669"/>
    <property type="project" value="TreeGrafter"/>
</dbReference>
<dbReference type="OrthoDB" id="446723at2759"/>
<organism evidence="3 4">
    <name type="scientific">Laccaria amethystina LaAM-08-1</name>
    <dbReference type="NCBI Taxonomy" id="1095629"/>
    <lineage>
        <taxon>Eukaryota</taxon>
        <taxon>Fungi</taxon>
        <taxon>Dikarya</taxon>
        <taxon>Basidiomycota</taxon>
        <taxon>Agaricomycotina</taxon>
        <taxon>Agaricomycetes</taxon>
        <taxon>Agaricomycetidae</taxon>
        <taxon>Agaricales</taxon>
        <taxon>Agaricineae</taxon>
        <taxon>Hydnangiaceae</taxon>
        <taxon>Laccaria</taxon>
    </lineage>
</organism>
<dbReference type="GO" id="GO:0006660">
    <property type="term" value="P:phosphatidylserine catabolic process"/>
    <property type="evidence" value="ECO:0007669"/>
    <property type="project" value="TreeGrafter"/>
</dbReference>
<keyword evidence="1" id="KW-0812">Transmembrane</keyword>
<dbReference type="GO" id="GO:0005789">
    <property type="term" value="C:endoplasmic reticulum membrane"/>
    <property type="evidence" value="ECO:0007669"/>
    <property type="project" value="TreeGrafter"/>
</dbReference>
<accession>A0A0C9XZX9</accession>
<evidence type="ECO:0000313" key="4">
    <source>
        <dbReference type="Proteomes" id="UP000054477"/>
    </source>
</evidence>
<dbReference type="InterPro" id="IPR029058">
    <property type="entry name" value="AB_hydrolase_fold"/>
</dbReference>
<dbReference type="PANTHER" id="PTHR12277:SF194">
    <property type="entry name" value="FI04476P"/>
    <property type="match status" value="1"/>
</dbReference>
<dbReference type="GO" id="GO:0052651">
    <property type="term" value="P:monoacylglycerol catabolic process"/>
    <property type="evidence" value="ECO:0007669"/>
    <property type="project" value="TreeGrafter"/>
</dbReference>
<proteinExistence type="predicted"/>
<reference evidence="3 4" key="1">
    <citation type="submission" date="2014-04" db="EMBL/GenBank/DDBJ databases">
        <authorList>
            <consortium name="DOE Joint Genome Institute"/>
            <person name="Kuo A."/>
            <person name="Kohler A."/>
            <person name="Nagy L.G."/>
            <person name="Floudas D."/>
            <person name="Copeland A."/>
            <person name="Barry K.W."/>
            <person name="Cichocki N."/>
            <person name="Veneault-Fourrey C."/>
            <person name="LaButti K."/>
            <person name="Lindquist E.A."/>
            <person name="Lipzen A."/>
            <person name="Lundell T."/>
            <person name="Morin E."/>
            <person name="Murat C."/>
            <person name="Sun H."/>
            <person name="Tunlid A."/>
            <person name="Henrissat B."/>
            <person name="Grigoriev I.V."/>
            <person name="Hibbett D.S."/>
            <person name="Martin F."/>
            <person name="Nordberg H.P."/>
            <person name="Cantor M.N."/>
            <person name="Hua S.X."/>
        </authorList>
    </citation>
    <scope>NUCLEOTIDE SEQUENCE [LARGE SCALE GENOMIC DNA]</scope>
    <source>
        <strain evidence="3 4">LaAM-08-1</strain>
    </source>
</reference>
<feature type="domain" description="AB hydrolase-1" evidence="2">
    <location>
        <begin position="111"/>
        <end position="331"/>
    </location>
</feature>
<dbReference type="InterPro" id="IPR000073">
    <property type="entry name" value="AB_hydrolase_1"/>
</dbReference>
<protein>
    <recommendedName>
        <fullName evidence="2">AB hydrolase-1 domain-containing protein</fullName>
    </recommendedName>
</protein>
<keyword evidence="1" id="KW-1133">Transmembrane helix</keyword>
<dbReference type="Proteomes" id="UP000054477">
    <property type="component" value="Unassembled WGS sequence"/>
</dbReference>
<evidence type="ECO:0000259" key="2">
    <source>
        <dbReference type="Pfam" id="PF12697"/>
    </source>
</evidence>